<evidence type="ECO:0000313" key="2">
    <source>
        <dbReference type="EMBL" id="PWJ22073.1"/>
    </source>
</evidence>
<dbReference type="Proteomes" id="UP000251571">
    <property type="component" value="Unassembled WGS sequence"/>
</dbReference>
<feature type="chain" id="PRO_5044071849" evidence="1">
    <location>
        <begin position="40"/>
        <end position="178"/>
    </location>
</feature>
<gene>
    <name evidence="2" type="ORF">BCF38_101482</name>
    <name evidence="3" type="ORF">SAMN05421539_101482</name>
</gene>
<dbReference type="EMBL" id="UETC01000001">
    <property type="protein sequence ID" value="SSA38351.1"/>
    <property type="molecule type" value="Genomic_DNA"/>
</dbReference>
<accession>A0A2Y9A1D9</accession>
<organism evidence="3 5">
    <name type="scientific">Jannaschia seohaensis</name>
    <dbReference type="NCBI Taxonomy" id="475081"/>
    <lineage>
        <taxon>Bacteria</taxon>
        <taxon>Pseudomonadati</taxon>
        <taxon>Pseudomonadota</taxon>
        <taxon>Alphaproteobacteria</taxon>
        <taxon>Rhodobacterales</taxon>
        <taxon>Roseobacteraceae</taxon>
        <taxon>Jannaschia</taxon>
    </lineage>
</organism>
<dbReference type="Proteomes" id="UP000245839">
    <property type="component" value="Unassembled WGS sequence"/>
</dbReference>
<dbReference type="AlphaFoldDB" id="A0A2Y9A1D9"/>
<keyword evidence="1" id="KW-0732">Signal</keyword>
<reference evidence="2 4" key="2">
    <citation type="submission" date="2018-03" db="EMBL/GenBank/DDBJ databases">
        <title>Genomic Encyclopedia of Archaeal and Bacterial Type Strains, Phase II (KMG-II): from individual species to whole genera.</title>
        <authorList>
            <person name="Goeker M."/>
        </authorList>
    </citation>
    <scope>NUCLEOTIDE SEQUENCE [LARGE SCALE GENOMIC DNA]</scope>
    <source>
        <strain evidence="2 4">DSM 25227</strain>
    </source>
</reference>
<evidence type="ECO:0000313" key="4">
    <source>
        <dbReference type="Proteomes" id="UP000245839"/>
    </source>
</evidence>
<evidence type="ECO:0000313" key="5">
    <source>
        <dbReference type="Proteomes" id="UP000251571"/>
    </source>
</evidence>
<proteinExistence type="predicted"/>
<evidence type="ECO:0000313" key="3">
    <source>
        <dbReference type="EMBL" id="SSA38351.1"/>
    </source>
</evidence>
<sequence length="178" mass="18843">MAAPRIGRPPLPGGRRRPFGLWRFVLPAVAACLAGPAAAQPCAEAAFDDALAALRAEGWEVATDLTPAQADALAWTRAITYIQGDRGGRSPAEILDLQRKAGAGLLRRVDTETTRSRVLTRGDEAMSLTETVTAPNRIERQCRLATAAPIPGAPPVNTAGWPEAPALADLTYVLEPVE</sequence>
<evidence type="ECO:0000256" key="1">
    <source>
        <dbReference type="SAM" id="SignalP"/>
    </source>
</evidence>
<name>A0A2Y9A1D9_9RHOB</name>
<feature type="signal peptide" evidence="1">
    <location>
        <begin position="1"/>
        <end position="39"/>
    </location>
</feature>
<dbReference type="EMBL" id="QGDJ01000001">
    <property type="protein sequence ID" value="PWJ22073.1"/>
    <property type="molecule type" value="Genomic_DNA"/>
</dbReference>
<keyword evidence="4" id="KW-1185">Reference proteome</keyword>
<protein>
    <submittedName>
        <fullName evidence="3">Uncharacterized protein</fullName>
    </submittedName>
</protein>
<reference evidence="3 5" key="1">
    <citation type="submission" date="2016-10" db="EMBL/GenBank/DDBJ databases">
        <authorList>
            <person name="Cai Z."/>
        </authorList>
    </citation>
    <scope>NUCLEOTIDE SEQUENCE [LARGE SCALE GENOMIC DNA]</scope>
    <source>
        <strain evidence="3 5">DSM 25227</strain>
    </source>
</reference>